<evidence type="ECO:0000256" key="7">
    <source>
        <dbReference type="ARBA" id="ARBA00048668"/>
    </source>
</evidence>
<dbReference type="InterPro" id="IPR007229">
    <property type="entry name" value="Nic_PRibTrfase-Fam"/>
</dbReference>
<name>W1XZX3_9ZZZZ</name>
<dbReference type="SUPFAM" id="SSF51690">
    <property type="entry name" value="Nicotinate/Quinolinate PRTase C-terminal domain-like"/>
    <property type="match status" value="1"/>
</dbReference>
<evidence type="ECO:0000256" key="2">
    <source>
        <dbReference type="ARBA" id="ARBA00010897"/>
    </source>
</evidence>
<dbReference type="AlphaFoldDB" id="W1XZX3"/>
<dbReference type="InterPro" id="IPR013785">
    <property type="entry name" value="Aldolase_TIM"/>
</dbReference>
<proteinExistence type="inferred from homology"/>
<feature type="domain" description="Nicotinate/nicotinamide phosphoribosyltransferase" evidence="8">
    <location>
        <begin position="1"/>
        <end position="51"/>
    </location>
</feature>
<sequence>FGARRAHKEDAAVYGPRAAYIGGVQSTATVLAGQQFGIPVSGTMAHSWVMYYGSEYDAFKAYAEVYPDNPVFLVDTY</sequence>
<dbReference type="GO" id="GO:0034355">
    <property type="term" value="P:NAD+ biosynthetic process via the salvage pathway"/>
    <property type="evidence" value="ECO:0007669"/>
    <property type="project" value="TreeGrafter"/>
</dbReference>
<dbReference type="InterPro" id="IPR041525">
    <property type="entry name" value="N/Namide_PRibTrfase"/>
</dbReference>
<dbReference type="EC" id="6.3.4.21" evidence="3"/>
<evidence type="ECO:0000259" key="8">
    <source>
        <dbReference type="Pfam" id="PF04095"/>
    </source>
</evidence>
<dbReference type="InterPro" id="IPR036068">
    <property type="entry name" value="Nicotinate_pribotase-like_C"/>
</dbReference>
<keyword evidence="6" id="KW-0662">Pyridine nucleotide biosynthesis</keyword>
<comment type="pathway">
    <text evidence="1">Cofactor biosynthesis; NAD(+) biosynthesis; nicotinate D-ribonucleotide from nicotinate: step 1/1.</text>
</comment>
<dbReference type="GO" id="GO:0005829">
    <property type="term" value="C:cytosol"/>
    <property type="evidence" value="ECO:0007669"/>
    <property type="project" value="TreeGrafter"/>
</dbReference>
<evidence type="ECO:0000256" key="4">
    <source>
        <dbReference type="ARBA" id="ARBA00022553"/>
    </source>
</evidence>
<protein>
    <recommendedName>
        <fullName evidence="3">nicotinate phosphoribosyltransferase</fullName>
        <ecNumber evidence="3">6.3.4.21</ecNumber>
    </recommendedName>
</protein>
<dbReference type="GO" id="GO:0016757">
    <property type="term" value="F:glycosyltransferase activity"/>
    <property type="evidence" value="ECO:0007669"/>
    <property type="project" value="UniProtKB-KW"/>
</dbReference>
<keyword evidence="9" id="KW-0808">Transferase</keyword>
<feature type="non-terminal residue" evidence="9">
    <location>
        <position position="1"/>
    </location>
</feature>
<dbReference type="Gene3D" id="3.20.20.70">
    <property type="entry name" value="Aldolase class I"/>
    <property type="match status" value="1"/>
</dbReference>
<comment type="similarity">
    <text evidence="2">Belongs to the NAPRTase family.</text>
</comment>
<evidence type="ECO:0000256" key="6">
    <source>
        <dbReference type="ARBA" id="ARBA00022642"/>
    </source>
</evidence>
<accession>W1XZX3</accession>
<evidence type="ECO:0000256" key="5">
    <source>
        <dbReference type="ARBA" id="ARBA00022598"/>
    </source>
</evidence>
<feature type="non-terminal residue" evidence="9">
    <location>
        <position position="77"/>
    </location>
</feature>
<evidence type="ECO:0000256" key="3">
    <source>
        <dbReference type="ARBA" id="ARBA00013236"/>
    </source>
</evidence>
<dbReference type="EMBL" id="AZMM01009860">
    <property type="protein sequence ID" value="ETJ35812.1"/>
    <property type="molecule type" value="Genomic_DNA"/>
</dbReference>
<dbReference type="UniPathway" id="UPA00253">
    <property type="reaction ID" value="UER00457"/>
</dbReference>
<keyword evidence="5" id="KW-0436">Ligase</keyword>
<comment type="caution">
    <text evidence="9">The sequence shown here is derived from an EMBL/GenBank/DDBJ whole genome shotgun (WGS) entry which is preliminary data.</text>
</comment>
<dbReference type="GO" id="GO:0004516">
    <property type="term" value="F:nicotinate phosphoribosyltransferase activity"/>
    <property type="evidence" value="ECO:0007669"/>
    <property type="project" value="UniProtKB-EC"/>
</dbReference>
<comment type="catalytic activity">
    <reaction evidence="7">
        <text>5-phospho-alpha-D-ribose 1-diphosphate + nicotinate + ATP + H2O = nicotinate beta-D-ribonucleotide + ADP + phosphate + diphosphate</text>
        <dbReference type="Rhea" id="RHEA:36163"/>
        <dbReference type="ChEBI" id="CHEBI:15377"/>
        <dbReference type="ChEBI" id="CHEBI:30616"/>
        <dbReference type="ChEBI" id="CHEBI:32544"/>
        <dbReference type="ChEBI" id="CHEBI:33019"/>
        <dbReference type="ChEBI" id="CHEBI:43474"/>
        <dbReference type="ChEBI" id="CHEBI:57502"/>
        <dbReference type="ChEBI" id="CHEBI:58017"/>
        <dbReference type="ChEBI" id="CHEBI:456216"/>
        <dbReference type="EC" id="6.3.4.21"/>
    </reaction>
</comment>
<gene>
    <name evidence="9" type="ORF">Q604_UNBC09860G0001</name>
</gene>
<keyword evidence="9" id="KW-0328">Glycosyltransferase</keyword>
<dbReference type="Pfam" id="PF04095">
    <property type="entry name" value="NAPRTase"/>
    <property type="match status" value="1"/>
</dbReference>
<evidence type="ECO:0000313" key="9">
    <source>
        <dbReference type="EMBL" id="ETJ35812.1"/>
    </source>
</evidence>
<keyword evidence="4" id="KW-0597">Phosphoprotein</keyword>
<reference evidence="9" key="1">
    <citation type="submission" date="2013-12" db="EMBL/GenBank/DDBJ databases">
        <title>A Varibaculum cambriense genome reconstructed from a premature infant gut community with otherwise low bacterial novelty that shifts toward anaerobic metabolism during the third week of life.</title>
        <authorList>
            <person name="Brown C.T."/>
            <person name="Sharon I."/>
            <person name="Thomas B.C."/>
            <person name="Castelle C.J."/>
            <person name="Morowitz M.J."/>
            <person name="Banfield J.F."/>
        </authorList>
    </citation>
    <scope>NUCLEOTIDE SEQUENCE</scope>
</reference>
<evidence type="ECO:0000256" key="1">
    <source>
        <dbReference type="ARBA" id="ARBA00004952"/>
    </source>
</evidence>
<dbReference type="PANTHER" id="PTHR11098:SF1">
    <property type="entry name" value="NICOTINATE PHOSPHORIBOSYLTRANSFERASE"/>
    <property type="match status" value="1"/>
</dbReference>
<dbReference type="PANTHER" id="PTHR11098">
    <property type="entry name" value="NICOTINATE PHOSPHORIBOSYLTRANSFERASE"/>
    <property type="match status" value="1"/>
</dbReference>
<organism evidence="9">
    <name type="scientific">human gut metagenome</name>
    <dbReference type="NCBI Taxonomy" id="408170"/>
    <lineage>
        <taxon>unclassified sequences</taxon>
        <taxon>metagenomes</taxon>
        <taxon>organismal metagenomes</taxon>
    </lineage>
</organism>